<gene>
    <name evidence="4" type="primary">LOC115630560</name>
</gene>
<keyword evidence="3" id="KW-1185">Reference proteome</keyword>
<proteinExistence type="predicted"/>
<dbReference type="AlphaFoldDB" id="A0A6J2U3P9"/>
<evidence type="ECO:0000256" key="2">
    <source>
        <dbReference type="SAM" id="MobiDB-lite"/>
    </source>
</evidence>
<feature type="compositionally biased region" description="Polar residues" evidence="2">
    <location>
        <begin position="88"/>
        <end position="109"/>
    </location>
</feature>
<feature type="region of interest" description="Disordered" evidence="2">
    <location>
        <begin position="143"/>
        <end position="209"/>
    </location>
</feature>
<feature type="region of interest" description="Disordered" evidence="2">
    <location>
        <begin position="496"/>
        <end position="555"/>
    </location>
</feature>
<reference evidence="4" key="1">
    <citation type="submission" date="2025-08" db="UniProtKB">
        <authorList>
            <consortium name="RefSeq"/>
        </authorList>
    </citation>
    <scope>IDENTIFICATION</scope>
    <source>
        <strain evidence="4">11010-0011.00</strain>
        <tissue evidence="4">Whole body</tissue>
    </source>
</reference>
<accession>A0A6J2U3P9</accession>
<feature type="region of interest" description="Disordered" evidence="2">
    <location>
        <begin position="88"/>
        <end position="131"/>
    </location>
</feature>
<dbReference type="OrthoDB" id="7860528at2759"/>
<organism evidence="3 4">
    <name type="scientific">Drosophila lebanonensis</name>
    <name type="common">Fruit fly</name>
    <name type="synonym">Scaptodrosophila lebanonensis</name>
    <dbReference type="NCBI Taxonomy" id="7225"/>
    <lineage>
        <taxon>Eukaryota</taxon>
        <taxon>Metazoa</taxon>
        <taxon>Ecdysozoa</taxon>
        <taxon>Arthropoda</taxon>
        <taxon>Hexapoda</taxon>
        <taxon>Insecta</taxon>
        <taxon>Pterygota</taxon>
        <taxon>Neoptera</taxon>
        <taxon>Endopterygota</taxon>
        <taxon>Diptera</taxon>
        <taxon>Brachycera</taxon>
        <taxon>Muscomorpha</taxon>
        <taxon>Ephydroidea</taxon>
        <taxon>Drosophilidae</taxon>
        <taxon>Scaptodrosophila</taxon>
    </lineage>
</organism>
<feature type="compositionally biased region" description="Polar residues" evidence="2">
    <location>
        <begin position="21"/>
        <end position="43"/>
    </location>
</feature>
<keyword evidence="1" id="KW-0175">Coiled coil</keyword>
<dbReference type="Proteomes" id="UP000504634">
    <property type="component" value="Unplaced"/>
</dbReference>
<sequence>MDAARTYERYVKALGFADQQALGQSRSVNRQSLTTQPYKSNPLNKLPNIRLPAGKRSCSCSQGRISYCNQVKSRDSCVSFVQTSTEEMSMSSNCQNSSGTPKNSESQRSVRGAKVRQPPKQKQEKKQSKTQCQCIYKRPVITVPSEMPKSGGNEKKSTASPNAARKRNEPEPRKQALRIGQPNKEQSNAQKPAETKNRQSIGSQAQPTNQCDNCSLIPKISRQLCELQKKLEGQDQQSQQLREVSEQVKQLQCVIEKLKEQFNNLENRELKADCCQGPCGMIPNEKPKPMPKKVEQKKSSTCQFCRDKQLILQNSNLHCEVLKLIGKRHFCEIVLTMLLRADNLYHINVRELKTGCVLGCVLVSDAAIEEAIKLDLFKEILTFCVIDKRNTLKPRDCAFGINFELVCNERQCGGQEEDEVMKTARLYGEECATTILGMSIENIRMLSPLTEENSTNFISVETISMWKPNLSISQVVLSDKDDRYPDCRFYYKSVSDSDLSSEGNASSFNEDTLASNRKKSALEHTRKLKMRSKKANHWRNSPTIGLKVRHPGKRN</sequence>
<feature type="compositionally biased region" description="Polar residues" evidence="2">
    <location>
        <begin position="496"/>
        <end position="515"/>
    </location>
</feature>
<feature type="coiled-coil region" evidence="1">
    <location>
        <begin position="234"/>
        <end position="268"/>
    </location>
</feature>
<dbReference type="RefSeq" id="XP_030383034.1">
    <property type="nucleotide sequence ID" value="XM_030527174.1"/>
</dbReference>
<evidence type="ECO:0000313" key="3">
    <source>
        <dbReference type="Proteomes" id="UP000504634"/>
    </source>
</evidence>
<evidence type="ECO:0000256" key="1">
    <source>
        <dbReference type="SAM" id="Coils"/>
    </source>
</evidence>
<name>A0A6J2U3P9_DROLE</name>
<feature type="region of interest" description="Disordered" evidence="2">
    <location>
        <begin position="20"/>
        <end position="44"/>
    </location>
</feature>
<evidence type="ECO:0000313" key="4">
    <source>
        <dbReference type="RefSeq" id="XP_030383034.1"/>
    </source>
</evidence>
<feature type="compositionally biased region" description="Basic residues" evidence="2">
    <location>
        <begin position="526"/>
        <end position="537"/>
    </location>
</feature>
<dbReference type="GeneID" id="115630560"/>
<protein>
    <submittedName>
        <fullName evidence="4">Uncharacterized protein LOC115630560</fullName>
    </submittedName>
</protein>
<feature type="compositionally biased region" description="Polar residues" evidence="2">
    <location>
        <begin position="198"/>
        <end position="209"/>
    </location>
</feature>